<accession>M1Q1G0</accession>
<reference evidence="1 2" key="1">
    <citation type="journal article" date="2013" name="Genome Announc.">
        <title>Complete Genome of a Methanosarcina mazei Strain Isolated from Sediment Samples from an Amazonian Flooded Area.</title>
        <authorList>
            <person name="Assis das Gracas D."/>
            <person name="Thiago Juca Ramos R."/>
            <person name="Vieira Araujo A.C."/>
            <person name="Zahlouth R."/>
            <person name="Ribeiro Carneiro A."/>
            <person name="Souza Lopes T."/>
            <person name="Azevedo Barauna R."/>
            <person name="Azevedo V."/>
            <person name="Cruz Schneider M.P."/>
            <person name="Pellizari V.H."/>
            <person name="Silva A."/>
        </authorList>
    </citation>
    <scope>NUCLEOTIDE SEQUENCE [LARGE SCALE GENOMIC DNA]</scope>
    <source>
        <strain evidence="1 2">Tuc01</strain>
    </source>
</reference>
<sequence>MQVVAAQAGKGGPVQIRYAFDHVEYGILDALIPPAYKERIEKILASHQLTPTTIDLSSLSGLLNRPVSLIFLLWIL</sequence>
<dbReference type="KEGG" id="mmaz:MmTuc01_3139"/>
<name>M1Q1G0_METMZ</name>
<evidence type="ECO:0000313" key="2">
    <source>
        <dbReference type="Proteomes" id="UP000011718"/>
    </source>
</evidence>
<dbReference type="AlphaFoldDB" id="M1Q1G0"/>
<protein>
    <submittedName>
        <fullName evidence="1">Uncharacterized protein</fullName>
    </submittedName>
</protein>
<proteinExistence type="predicted"/>
<dbReference type="Proteomes" id="UP000011718">
    <property type="component" value="Chromosome"/>
</dbReference>
<evidence type="ECO:0000313" key="1">
    <source>
        <dbReference type="EMBL" id="AGF98396.1"/>
    </source>
</evidence>
<dbReference type="EMBL" id="CP004144">
    <property type="protein sequence ID" value="AGF98396.1"/>
    <property type="molecule type" value="Genomic_DNA"/>
</dbReference>
<dbReference type="HOGENOM" id="CLU_2645933_0_0_2"/>
<dbReference type="BioCyc" id="MMAZ1236903:G139K-2985-MONOMER"/>
<gene>
    <name evidence="1" type="ORF">MmTuc01_3139</name>
</gene>
<organism evidence="1 2">
    <name type="scientific">Methanosarcina mazei Tuc01</name>
    <dbReference type="NCBI Taxonomy" id="1236903"/>
    <lineage>
        <taxon>Archaea</taxon>
        <taxon>Methanobacteriati</taxon>
        <taxon>Methanobacteriota</taxon>
        <taxon>Stenosarchaea group</taxon>
        <taxon>Methanomicrobia</taxon>
        <taxon>Methanosarcinales</taxon>
        <taxon>Methanosarcinaceae</taxon>
        <taxon>Methanosarcina</taxon>
    </lineage>
</organism>